<gene>
    <name evidence="7" type="ORF">WMO43_10990</name>
</gene>
<reference evidence="7 8" key="1">
    <citation type="submission" date="2024-03" db="EMBL/GenBank/DDBJ databases">
        <title>Human intestinal bacterial collection.</title>
        <authorList>
            <person name="Pauvert C."/>
            <person name="Hitch T.C.A."/>
            <person name="Clavel T."/>
        </authorList>
    </citation>
    <scope>NUCLEOTIDE SEQUENCE [LARGE SCALE GENOMIC DNA]</scope>
    <source>
        <strain evidence="7 8">CLA-AA-H185</strain>
    </source>
</reference>
<evidence type="ECO:0000313" key="8">
    <source>
        <dbReference type="Proteomes" id="UP001454489"/>
    </source>
</evidence>
<dbReference type="EMBL" id="JBBMEX010000012">
    <property type="protein sequence ID" value="MEQ2558387.1"/>
    <property type="molecule type" value="Genomic_DNA"/>
</dbReference>
<feature type="transmembrane region" description="Helical" evidence="6">
    <location>
        <begin position="54"/>
        <end position="80"/>
    </location>
</feature>
<comment type="subcellular location">
    <subcellularLocation>
        <location evidence="1">Membrane</location>
        <topology evidence="1">Multi-pass membrane protein</topology>
    </subcellularLocation>
</comment>
<evidence type="ECO:0000256" key="1">
    <source>
        <dbReference type="ARBA" id="ARBA00004141"/>
    </source>
</evidence>
<feature type="transmembrane region" description="Helical" evidence="6">
    <location>
        <begin position="306"/>
        <end position="329"/>
    </location>
</feature>
<feature type="transmembrane region" description="Helical" evidence="6">
    <location>
        <begin position="20"/>
        <end position="42"/>
    </location>
</feature>
<evidence type="ECO:0000256" key="4">
    <source>
        <dbReference type="ARBA" id="ARBA00022989"/>
    </source>
</evidence>
<proteinExistence type="inferred from homology"/>
<dbReference type="PANTHER" id="PTHR21716">
    <property type="entry name" value="TRANSMEMBRANE PROTEIN"/>
    <property type="match status" value="1"/>
</dbReference>
<dbReference type="Proteomes" id="UP001454489">
    <property type="component" value="Unassembled WGS sequence"/>
</dbReference>
<organism evidence="7 8">
    <name type="scientific">Maccoyibacter intestinihominis</name>
    <dbReference type="NCBI Taxonomy" id="3133499"/>
    <lineage>
        <taxon>Bacteria</taxon>
        <taxon>Bacillati</taxon>
        <taxon>Bacillota</taxon>
        <taxon>Clostridia</taxon>
        <taxon>Lachnospirales</taxon>
        <taxon>Lachnospiraceae</taxon>
        <taxon>Maccoyibacter</taxon>
    </lineage>
</organism>
<keyword evidence="3 6" id="KW-0812">Transmembrane</keyword>
<evidence type="ECO:0000256" key="6">
    <source>
        <dbReference type="SAM" id="Phobius"/>
    </source>
</evidence>
<evidence type="ECO:0000313" key="7">
    <source>
        <dbReference type="EMBL" id="MEQ2558387.1"/>
    </source>
</evidence>
<feature type="transmembrane region" description="Helical" evidence="6">
    <location>
        <begin position="231"/>
        <end position="259"/>
    </location>
</feature>
<name>A0ABV1HFA8_9FIRM</name>
<comment type="caution">
    <text evidence="7">The sequence shown here is derived from an EMBL/GenBank/DDBJ whole genome shotgun (WGS) entry which is preliminary data.</text>
</comment>
<accession>A0ABV1HFA8</accession>
<dbReference type="RefSeq" id="WP_353531209.1">
    <property type="nucleotide sequence ID" value="NZ_JBBMEX010000012.1"/>
</dbReference>
<feature type="transmembrane region" description="Helical" evidence="6">
    <location>
        <begin position="204"/>
        <end position="225"/>
    </location>
</feature>
<dbReference type="PANTHER" id="PTHR21716:SF68">
    <property type="entry name" value="TRANSPORT PROTEIN YTVI-RELATED"/>
    <property type="match status" value="1"/>
</dbReference>
<feature type="transmembrane region" description="Helical" evidence="6">
    <location>
        <begin position="152"/>
        <end position="172"/>
    </location>
</feature>
<feature type="transmembrane region" description="Helical" evidence="6">
    <location>
        <begin position="266"/>
        <end position="286"/>
    </location>
</feature>
<keyword evidence="8" id="KW-1185">Reference proteome</keyword>
<evidence type="ECO:0000256" key="5">
    <source>
        <dbReference type="ARBA" id="ARBA00023136"/>
    </source>
</evidence>
<keyword evidence="5 6" id="KW-0472">Membrane</keyword>
<keyword evidence="4 6" id="KW-1133">Transmembrane helix</keyword>
<dbReference type="InterPro" id="IPR002549">
    <property type="entry name" value="AI-2E-like"/>
</dbReference>
<protein>
    <submittedName>
        <fullName evidence="7">AI-2E family transporter</fullName>
    </submittedName>
</protein>
<dbReference type="Pfam" id="PF01594">
    <property type="entry name" value="AI-2E_transport"/>
    <property type="match status" value="1"/>
</dbReference>
<comment type="similarity">
    <text evidence="2">Belongs to the autoinducer-2 exporter (AI-2E) (TC 2.A.86) family.</text>
</comment>
<evidence type="ECO:0000256" key="2">
    <source>
        <dbReference type="ARBA" id="ARBA00009773"/>
    </source>
</evidence>
<evidence type="ECO:0000256" key="3">
    <source>
        <dbReference type="ARBA" id="ARBA00022692"/>
    </source>
</evidence>
<sequence length="338" mass="37192">MLQLLKIAVITALVYLAFRYLLGLVFPFLIAYGIAVLLNPLLEKINRHWKIKRGILSALLVLLVFAVAGGLLGMAGYALISQAKKLVQNYDSVAAQGTQVWNLCCQRVEELCGIQNGYVEHCVSSYVPMLWQKCRTDVVPKLMNYSIGYVKGFLVGFTIFIVIMVSTILILADYPNIRKKAVEHPIGNLIYRIGRNMKKAGGTYLKAQLIILLIISSICCVGLFLTGNSYAVLVGCGIGLCDALPFFGTGTVFIPWLLFKVFCGQYLLAGAYGIIYLICNFTREFLEPKLIGNKLSIHPMLVLISTYVGLCVFGVFGFFLGPVAGLLIAEIYKASEEG</sequence>